<gene>
    <name evidence="2" type="ORF">LX24_01845</name>
</gene>
<evidence type="ECO:0000313" key="3">
    <source>
        <dbReference type="Proteomes" id="UP000323166"/>
    </source>
</evidence>
<proteinExistence type="predicted"/>
<evidence type="ECO:0000313" key="2">
    <source>
        <dbReference type="EMBL" id="TYO95116.1"/>
    </source>
</evidence>
<comment type="caution">
    <text evidence="2">The sequence shown here is derived from an EMBL/GenBank/DDBJ whole genome shotgun (WGS) entry which is preliminary data.</text>
</comment>
<protein>
    <recommendedName>
        <fullName evidence="4">DUF327 family protein</fullName>
    </recommendedName>
</protein>
<dbReference type="InterPro" id="IPR024042">
    <property type="entry name" value="TM1646-like_dom_sf"/>
</dbReference>
<feature type="coiled-coil region" evidence="1">
    <location>
        <begin position="93"/>
        <end position="120"/>
    </location>
</feature>
<dbReference type="Gene3D" id="1.20.120.490">
    <property type="entry name" value="Hypothetical protein TM1646-like domain"/>
    <property type="match status" value="1"/>
</dbReference>
<dbReference type="AlphaFoldDB" id="A0A5S4ZQR1"/>
<name>A0A5S4ZQR1_9FIRM</name>
<keyword evidence="3" id="KW-1185">Reference proteome</keyword>
<dbReference type="Proteomes" id="UP000323166">
    <property type="component" value="Unassembled WGS sequence"/>
</dbReference>
<sequence>MKISAIDKNINKGFKASAVKVNKGKEFQDSLDMAKKNQQQLEISKMIKKIKESGERLKNTRSIVDVRVYKQYIADYLKYVLSYCYSVTHSHGYQGLLSRVEIINKKLEELTQEILIQQKQNIAIASRIDEITGLLIDLHT</sequence>
<dbReference type="EMBL" id="VNHM01000009">
    <property type="protein sequence ID" value="TYO95116.1"/>
    <property type="molecule type" value="Genomic_DNA"/>
</dbReference>
<evidence type="ECO:0008006" key="4">
    <source>
        <dbReference type="Google" id="ProtNLM"/>
    </source>
</evidence>
<dbReference type="SUPFAM" id="SSF158397">
    <property type="entry name" value="TM1646-like"/>
    <property type="match status" value="1"/>
</dbReference>
<dbReference type="RefSeq" id="WP_166511851.1">
    <property type="nucleotide sequence ID" value="NZ_VNHM01000009.1"/>
</dbReference>
<evidence type="ECO:0000256" key="1">
    <source>
        <dbReference type="SAM" id="Coils"/>
    </source>
</evidence>
<keyword evidence="1" id="KW-0175">Coiled coil</keyword>
<reference evidence="2 3" key="1">
    <citation type="submission" date="2019-07" db="EMBL/GenBank/DDBJ databases">
        <title>Genomic Encyclopedia of Type Strains, Phase I: the one thousand microbial genomes (KMG-I) project.</title>
        <authorList>
            <person name="Kyrpides N."/>
        </authorList>
    </citation>
    <scope>NUCLEOTIDE SEQUENCE [LARGE SCALE GENOMIC DNA]</scope>
    <source>
        <strain evidence="2 3">DSM 6562</strain>
    </source>
</reference>
<dbReference type="InterPro" id="IPR005585">
    <property type="entry name" value="DUF327"/>
</dbReference>
<dbReference type="Pfam" id="PF03885">
    <property type="entry name" value="DUF327"/>
    <property type="match status" value="1"/>
</dbReference>
<accession>A0A5S4ZQR1</accession>
<organism evidence="2 3">
    <name type="scientific">Desulfallas thermosapovorans DSM 6562</name>
    <dbReference type="NCBI Taxonomy" id="1121431"/>
    <lineage>
        <taxon>Bacteria</taxon>
        <taxon>Bacillati</taxon>
        <taxon>Bacillota</taxon>
        <taxon>Clostridia</taxon>
        <taxon>Eubacteriales</taxon>
        <taxon>Desulfallaceae</taxon>
        <taxon>Desulfallas</taxon>
    </lineage>
</organism>